<dbReference type="HAMAP" id="MF_00775">
    <property type="entry name" value="UPF0311"/>
    <property type="match status" value="1"/>
</dbReference>
<dbReference type="PROSITE" id="PS51318">
    <property type="entry name" value="TAT"/>
    <property type="match status" value="1"/>
</dbReference>
<sequence>MPAPLASGRRHWLLGAAAAATAAALPAQAQPAATPVPPASPLGTDVPISAPRTEFVYESIVDIADMVTIGPGPLGERRIVPITGGEFAGPGLKGTVLPGGADRQLVRRDGARLLDALYELKTDDGAIITVHNQVLVRTAPGQPRYAASHIHLSAPDGKYGWLNDCVYTGTLDSLRPKRNAVLIRVFRIV</sequence>
<dbReference type="Pfam" id="PF11578">
    <property type="entry name" value="DUF3237"/>
    <property type="match status" value="1"/>
</dbReference>
<dbReference type="PANTHER" id="PTHR37315:SF1">
    <property type="entry name" value="UPF0311 PROTEIN BLR7842"/>
    <property type="match status" value="1"/>
</dbReference>
<evidence type="ECO:0000313" key="4">
    <source>
        <dbReference type="Proteomes" id="UP000026714"/>
    </source>
</evidence>
<protein>
    <recommendedName>
        <fullName evidence="1">UPF0311 protein X805_13170</fullName>
    </recommendedName>
</protein>
<evidence type="ECO:0000313" key="3">
    <source>
        <dbReference type="EMBL" id="KDB53089.1"/>
    </source>
</evidence>
<dbReference type="InterPro" id="IPR006311">
    <property type="entry name" value="TAT_signal"/>
</dbReference>
<dbReference type="Gene3D" id="2.40.160.20">
    <property type="match status" value="1"/>
</dbReference>
<dbReference type="RefSeq" id="WP_139330846.1">
    <property type="nucleotide sequence ID" value="NZ_AZRA01000031.1"/>
</dbReference>
<feature type="chain" id="PRO_5001576655" description="UPF0311 protein X805_13170" evidence="2">
    <location>
        <begin position="30"/>
        <end position="189"/>
    </location>
</feature>
<dbReference type="PATRIC" id="fig|1286631.3.peg.1300"/>
<proteinExistence type="inferred from homology"/>
<dbReference type="Proteomes" id="UP000026714">
    <property type="component" value="Unassembled WGS sequence"/>
</dbReference>
<dbReference type="PANTHER" id="PTHR37315">
    <property type="entry name" value="UPF0311 PROTEIN BLR7842"/>
    <property type="match status" value="1"/>
</dbReference>
<feature type="signal peptide" evidence="2">
    <location>
        <begin position="1"/>
        <end position="29"/>
    </location>
</feature>
<name>A0A059KPH0_9BURK</name>
<dbReference type="eggNOG" id="ENOG5032SS8">
    <property type="taxonomic scope" value="Bacteria"/>
</dbReference>
<dbReference type="InterPro" id="IPR020915">
    <property type="entry name" value="UPF0311"/>
</dbReference>
<keyword evidence="4" id="KW-1185">Reference proteome</keyword>
<reference evidence="3 4" key="1">
    <citation type="journal article" date="2014" name="FEMS Microbiol. Ecol.">
        <title>Sphaerotilus natans encrusted with nanoball-shaped Fe(III) oxide minerals formed by nitrate-reducing mixotrophic Fe(II) oxidation.</title>
        <authorList>
            <person name="Park S."/>
            <person name="Kim D.H."/>
            <person name="Lee J.H."/>
            <person name="Hur H.G."/>
        </authorList>
    </citation>
    <scope>NUCLEOTIDE SEQUENCE [LARGE SCALE GENOMIC DNA]</scope>
    <source>
        <strain evidence="3 4">DSM 6575</strain>
    </source>
</reference>
<comment type="caution">
    <text evidence="3">The sequence shown here is derived from an EMBL/GenBank/DDBJ whole genome shotgun (WGS) entry which is preliminary data.</text>
</comment>
<dbReference type="STRING" id="34103.SAMN05421778_11189"/>
<accession>A0A059KPH0</accession>
<dbReference type="EMBL" id="AZRA01000031">
    <property type="protein sequence ID" value="KDB53089.1"/>
    <property type="molecule type" value="Genomic_DNA"/>
</dbReference>
<comment type="similarity">
    <text evidence="1">Belongs to the UPF0311 family.</text>
</comment>
<evidence type="ECO:0000256" key="2">
    <source>
        <dbReference type="SAM" id="SignalP"/>
    </source>
</evidence>
<organism evidence="3 4">
    <name type="scientific">Sphaerotilus natans subsp. natans DSM 6575</name>
    <dbReference type="NCBI Taxonomy" id="1286631"/>
    <lineage>
        <taxon>Bacteria</taxon>
        <taxon>Pseudomonadati</taxon>
        <taxon>Pseudomonadota</taxon>
        <taxon>Betaproteobacteria</taxon>
        <taxon>Burkholderiales</taxon>
        <taxon>Sphaerotilaceae</taxon>
        <taxon>Sphaerotilus</taxon>
    </lineage>
</organism>
<evidence type="ECO:0000256" key="1">
    <source>
        <dbReference type="HAMAP-Rule" id="MF_00775"/>
    </source>
</evidence>
<dbReference type="AlphaFoldDB" id="A0A059KPH0"/>
<gene>
    <name evidence="3" type="ORF">X805_13170</name>
</gene>
<keyword evidence="2" id="KW-0732">Signal</keyword>